<feature type="region of interest" description="Disordered" evidence="1">
    <location>
        <begin position="799"/>
        <end position="1042"/>
    </location>
</feature>
<feature type="compositionally biased region" description="Basic and acidic residues" evidence="1">
    <location>
        <begin position="70"/>
        <end position="91"/>
    </location>
</feature>
<feature type="compositionally biased region" description="Basic and acidic residues" evidence="1">
    <location>
        <begin position="1309"/>
        <end position="1348"/>
    </location>
</feature>
<feature type="compositionally biased region" description="Basic and acidic residues" evidence="1">
    <location>
        <begin position="100"/>
        <end position="127"/>
    </location>
</feature>
<feature type="compositionally biased region" description="Basic and acidic residues" evidence="1">
    <location>
        <begin position="822"/>
        <end position="836"/>
    </location>
</feature>
<feature type="compositionally biased region" description="Basic and acidic residues" evidence="1">
    <location>
        <begin position="457"/>
        <end position="471"/>
    </location>
</feature>
<evidence type="ECO:0000256" key="1">
    <source>
        <dbReference type="SAM" id="MobiDB-lite"/>
    </source>
</evidence>
<feature type="compositionally biased region" description="Acidic residues" evidence="1">
    <location>
        <begin position="376"/>
        <end position="421"/>
    </location>
</feature>
<protein>
    <submittedName>
        <fullName evidence="2">Uncharacterized protein</fullName>
    </submittedName>
</protein>
<gene>
    <name evidence="2" type="ORF">PVBG_04935</name>
</gene>
<dbReference type="Proteomes" id="UP000053327">
    <property type="component" value="Unassembled WGS sequence"/>
</dbReference>
<feature type="compositionally biased region" description="Basic and acidic residues" evidence="1">
    <location>
        <begin position="769"/>
        <end position="778"/>
    </location>
</feature>
<feature type="compositionally biased region" description="Basic and acidic residues" evidence="1">
    <location>
        <begin position="510"/>
        <end position="563"/>
    </location>
</feature>
<feature type="compositionally biased region" description="Low complexity" evidence="1">
    <location>
        <begin position="493"/>
        <end position="506"/>
    </location>
</feature>
<feature type="compositionally biased region" description="Basic and acidic residues" evidence="1">
    <location>
        <begin position="910"/>
        <end position="922"/>
    </location>
</feature>
<feature type="compositionally biased region" description="Acidic residues" evidence="1">
    <location>
        <begin position="1174"/>
        <end position="1194"/>
    </location>
</feature>
<feature type="region of interest" description="Disordered" evidence="1">
    <location>
        <begin position="692"/>
        <end position="780"/>
    </location>
</feature>
<feature type="compositionally biased region" description="Basic and acidic residues" evidence="1">
    <location>
        <begin position="1358"/>
        <end position="1370"/>
    </location>
</feature>
<evidence type="ECO:0000313" key="3">
    <source>
        <dbReference type="Proteomes" id="UP000053327"/>
    </source>
</evidence>
<dbReference type="OrthoDB" id="387610at2759"/>
<name>A0A0J9SUN6_PLAV1</name>
<feature type="region of interest" description="Disordered" evidence="1">
    <location>
        <begin position="351"/>
        <end position="443"/>
    </location>
</feature>
<feature type="compositionally biased region" description="Basic and acidic residues" evidence="1">
    <location>
        <begin position="712"/>
        <end position="742"/>
    </location>
</feature>
<feature type="compositionally biased region" description="Polar residues" evidence="1">
    <location>
        <begin position="1018"/>
        <end position="1033"/>
    </location>
</feature>
<evidence type="ECO:0000313" key="2">
    <source>
        <dbReference type="EMBL" id="KMZ86599.1"/>
    </source>
</evidence>
<feature type="compositionally biased region" description="Basic and acidic residues" evidence="1">
    <location>
        <begin position="1387"/>
        <end position="1396"/>
    </location>
</feature>
<sequence length="1436" mass="156824">MQTKKKKEGAKGRAIYNQGVLKKNAVATRKQSQTNVRHIDKLKILSEIKNEGKKSILMEGIEKAKERASFLNKTADKNSMREKKNSSRDSSRGTVLKFSEPNRNKSLTDKEKKEHAYGRGPSKEDTHRRGRTTNTQVTHNSRRRTNERKTSSMGKLLLRDGIREEENLSSLLQGLSKERIGRSDEGGSSSKENARGSRGSARGSRGSMRGSGERGIKSYPWQAKSEDQKGAKGAKGAKVASIATIASNAKIGSNANDAKIAKIAKSATQEERVKEANAAHVKKLDGSAKNKSKKDHIVIDDSNIYIVIDDLNENLNDKAAIINKLNITNDTYNFLKNSKNEMRGGKRRNANYSLMGESHPVSGRGVDGETLQGADADADEEDGFYDEGEEEDDDEALDDEEEDGEEDDEEDDEEEEEEDYDFDNKSVSIRGIGEDSTNDELEDLEISKIYESFKTENLHPFEEAAEEEAKPEGAQGEGLIEETSKKKEGSGEAEGAVGSAKGQAEGQAEDQAKEQAKEQENDQAKEQAKDEPKDQTEDQSKGENLDKEAKNDQADAPELKEAKPLSTDTPEGDAPLLNKGNVETNDEGVGKSDEAANPNSFGGKRKISSMKWKEAQPQWEEALQGVDVGQQEGKSAQGVEMGNEENSNQMGQQWSEASVMHVVPVVPLLPVMHIMPGLQELGSLQEMHGLHEVGEKSEQEEPEGEKRKRRKKMEEKGKREKLKFSNERERREHKNDQLDRLYKQINKMDVAIPGEVAKKSEGGPQEGPHGGDPHKGDEFNYTQYSKIVKLLSISKDISKYNVSEDPTDDDRGGDFPNVGGAFKERAKHLDKADRGRSKQKAGLLPFQMENGQGSSSDKRGMKKTGVNDFRKRDDSAERKEEKKTKLKRKYSNEGVDSGLKTGPQGSQKSDSLKELSEGKEEDLMSGAHQPGGEPAKGIGMLSSKRKNEEEGEQENVSKRLKKGEGVGSADGEDGVNAADSVDAPGGDAPAGEQKDVSEEPAVVGEKGEKGEASEEVQTEVQPGQSVQSLQSGQPEDVDGKEAAEWIGDMAEEDAEVKAVLEEIIEQGTAAGEEDDEVEVEEGAAAVVEAVVEAITGEEEVEGGKHIGSEVAEGEKQIGCNVDEGEKPIGSEVAEGEKQNGCEVDEGEKEGETANALNEGEIVLVEEDAEEDVVELEEKEVYEEVEEEGDDIVEVGEEKGAPAGVTEEVLEVEGESEQKEVVEIEEEDGDGAAPNGGEVNIGREGKEGEEEEKAESDKFEEVAEEEVYEEVEEGKDEEYEEVEEVEGAEEMEEVKEVDVVNEADEVEVQESQKDAATEEVAKEDVPVTEGIHSEQKSDSQEKEHNRKPIESANEIVVEDSSKEYDVADHGGNDNGSTNSDCTDLNASSRKEAREGAKGCELVEESSLQVLDELSGGEHVEMGAEGADQSVCRQVEKC</sequence>
<organism evidence="2 3">
    <name type="scientific">Plasmodium vivax (strain Brazil I)</name>
    <dbReference type="NCBI Taxonomy" id="1033975"/>
    <lineage>
        <taxon>Eukaryota</taxon>
        <taxon>Sar</taxon>
        <taxon>Alveolata</taxon>
        <taxon>Apicomplexa</taxon>
        <taxon>Aconoidasida</taxon>
        <taxon>Haemosporida</taxon>
        <taxon>Plasmodiidae</taxon>
        <taxon>Plasmodium</taxon>
        <taxon>Plasmodium (Plasmodium)</taxon>
    </lineage>
</organism>
<feature type="compositionally biased region" description="Low complexity" evidence="1">
    <location>
        <begin position="196"/>
        <end position="210"/>
    </location>
</feature>
<feature type="compositionally biased region" description="Basic and acidic residues" evidence="1">
    <location>
        <begin position="1123"/>
        <end position="1139"/>
    </location>
</feature>
<proteinExistence type="predicted"/>
<feature type="region of interest" description="Disordered" evidence="1">
    <location>
        <begin position="70"/>
        <end position="236"/>
    </location>
</feature>
<feature type="region of interest" description="Disordered" evidence="1">
    <location>
        <begin position="1174"/>
        <end position="1398"/>
    </location>
</feature>
<feature type="compositionally biased region" description="Polar residues" evidence="1">
    <location>
        <begin position="1373"/>
        <end position="1386"/>
    </location>
</feature>
<feature type="compositionally biased region" description="Basic and acidic residues" evidence="1">
    <location>
        <begin position="176"/>
        <end position="185"/>
    </location>
</feature>
<feature type="region of interest" description="Disordered" evidence="1">
    <location>
        <begin position="457"/>
        <end position="651"/>
    </location>
</feature>
<dbReference type="EMBL" id="KQ234818">
    <property type="protein sequence ID" value="KMZ86599.1"/>
    <property type="molecule type" value="Genomic_DNA"/>
</dbReference>
<feature type="region of interest" description="Disordered" evidence="1">
    <location>
        <begin position="1120"/>
        <end position="1154"/>
    </location>
</feature>
<reference evidence="2 3" key="1">
    <citation type="submission" date="2011-08" db="EMBL/GenBank/DDBJ databases">
        <title>The Genome Sequence of Plasmodium vivax Brazil I.</title>
        <authorList>
            <consortium name="The Broad Institute Genome Sequencing Platform"/>
            <consortium name="The Broad Institute Genome Sequencing Center for Infectious Disease"/>
            <person name="Neafsey D."/>
            <person name="Carlton J."/>
            <person name="Barnwell J."/>
            <person name="Collins W."/>
            <person name="Escalante A."/>
            <person name="Mullikin J."/>
            <person name="Saul A."/>
            <person name="Guigo R."/>
            <person name="Camara F."/>
            <person name="Young S.K."/>
            <person name="Zeng Q."/>
            <person name="Gargeya S."/>
            <person name="Fitzgerald M."/>
            <person name="Haas B."/>
            <person name="Abouelleil A."/>
            <person name="Alvarado L."/>
            <person name="Arachchi H.M."/>
            <person name="Berlin A."/>
            <person name="Brown A."/>
            <person name="Chapman S.B."/>
            <person name="Chen Z."/>
            <person name="Dunbar C."/>
            <person name="Freedman E."/>
            <person name="Gearin G."/>
            <person name="Gellesch M."/>
            <person name="Goldberg J."/>
            <person name="Griggs A."/>
            <person name="Gujja S."/>
            <person name="Heiman D."/>
            <person name="Howarth C."/>
            <person name="Larson L."/>
            <person name="Lui A."/>
            <person name="MacDonald P.J.P."/>
            <person name="Montmayeur A."/>
            <person name="Murphy C."/>
            <person name="Neiman D."/>
            <person name="Pearson M."/>
            <person name="Priest M."/>
            <person name="Roberts A."/>
            <person name="Saif S."/>
            <person name="Shea T."/>
            <person name="Shenoy N."/>
            <person name="Sisk P."/>
            <person name="Stolte C."/>
            <person name="Sykes S."/>
            <person name="Wortman J."/>
            <person name="Nusbaum C."/>
            <person name="Birren B."/>
        </authorList>
    </citation>
    <scope>NUCLEOTIDE SEQUENCE [LARGE SCALE GENOMIC DNA]</scope>
    <source>
        <strain evidence="2 3">Brazil I</strain>
    </source>
</reference>
<feature type="compositionally biased region" description="Basic and acidic residues" evidence="1">
    <location>
        <begin position="868"/>
        <end position="883"/>
    </location>
</feature>
<feature type="compositionally biased region" description="Basic and acidic residues" evidence="1">
    <location>
        <begin position="157"/>
        <end position="166"/>
    </location>
</feature>
<accession>A0A0J9SUN6</accession>
<feature type="compositionally biased region" description="Acidic residues" evidence="1">
    <location>
        <begin position="1261"/>
        <end position="1307"/>
    </location>
</feature>